<protein>
    <submittedName>
        <fullName evidence="2">Uncharacterized protein</fullName>
    </submittedName>
</protein>
<name>A0ABP5HX31_9ACTN</name>
<feature type="region of interest" description="Disordered" evidence="1">
    <location>
        <begin position="20"/>
        <end position="45"/>
    </location>
</feature>
<keyword evidence="3" id="KW-1185">Reference proteome</keyword>
<dbReference type="InterPro" id="IPR047675">
    <property type="entry name" value="Putative_zinc-bd"/>
</dbReference>
<feature type="compositionally biased region" description="Basic and acidic residues" evidence="1">
    <location>
        <begin position="143"/>
        <end position="155"/>
    </location>
</feature>
<accession>A0ABP5HX31</accession>
<evidence type="ECO:0000313" key="3">
    <source>
        <dbReference type="Proteomes" id="UP001501480"/>
    </source>
</evidence>
<dbReference type="EMBL" id="BAAAPY010000013">
    <property type="protein sequence ID" value="GAA2084613.1"/>
    <property type="molecule type" value="Genomic_DNA"/>
</dbReference>
<proteinExistence type="predicted"/>
<evidence type="ECO:0000313" key="2">
    <source>
        <dbReference type="EMBL" id="GAA2084613.1"/>
    </source>
</evidence>
<feature type="region of interest" description="Disordered" evidence="1">
    <location>
        <begin position="132"/>
        <end position="183"/>
    </location>
</feature>
<reference evidence="3" key="1">
    <citation type="journal article" date="2019" name="Int. J. Syst. Evol. Microbiol.">
        <title>The Global Catalogue of Microorganisms (GCM) 10K type strain sequencing project: providing services to taxonomists for standard genome sequencing and annotation.</title>
        <authorList>
            <consortium name="The Broad Institute Genomics Platform"/>
            <consortium name="The Broad Institute Genome Sequencing Center for Infectious Disease"/>
            <person name="Wu L."/>
            <person name="Ma J."/>
        </authorList>
    </citation>
    <scope>NUCLEOTIDE SEQUENCE [LARGE SCALE GENOMIC DNA]</scope>
    <source>
        <strain evidence="3">JCM 15749</strain>
    </source>
</reference>
<dbReference type="Proteomes" id="UP001501480">
    <property type="component" value="Unassembled WGS sequence"/>
</dbReference>
<sequence length="183" mass="20216">MGMRQRKKLDGLVEARKCTAKKKDGTPCKRPPIKGGTVCMSHGGAAPQVRRKANERLLNGVPKMLTELKRLATDESMPPNVRLAAIRDWLDRAGIGETAKAELAVNLAKWEESLGEVFLDIPDDEMPVRMEPNAEGVFVPEGSDSRWEDMERRQTTGEPLDTPRPRRAAPTFSDPDPPGYSGP</sequence>
<comment type="caution">
    <text evidence="2">The sequence shown here is derived from an EMBL/GenBank/DDBJ whole genome shotgun (WGS) entry which is preliminary data.</text>
</comment>
<organism evidence="2 3">
    <name type="scientific">Aeromicrobium halocynthiae</name>
    <dbReference type="NCBI Taxonomy" id="560557"/>
    <lineage>
        <taxon>Bacteria</taxon>
        <taxon>Bacillati</taxon>
        <taxon>Actinomycetota</taxon>
        <taxon>Actinomycetes</taxon>
        <taxon>Propionibacteriales</taxon>
        <taxon>Nocardioidaceae</taxon>
        <taxon>Aeromicrobium</taxon>
    </lineage>
</organism>
<dbReference type="RefSeq" id="WP_344329810.1">
    <property type="nucleotide sequence ID" value="NZ_BAAAPY010000013.1"/>
</dbReference>
<gene>
    <name evidence="2" type="ORF">GCM10009821_27510</name>
</gene>
<evidence type="ECO:0000256" key="1">
    <source>
        <dbReference type="SAM" id="MobiDB-lite"/>
    </source>
</evidence>
<dbReference type="NCBIfam" id="NF041373">
    <property type="entry name" value="HGG_STG"/>
    <property type="match status" value="1"/>
</dbReference>